<proteinExistence type="predicted"/>
<dbReference type="AlphaFoldDB" id="A0A0A9XR49"/>
<keyword evidence="1" id="KW-0175">Coiled coil</keyword>
<gene>
    <name evidence="3" type="ORF">CM83_99338</name>
</gene>
<reference evidence="3" key="2">
    <citation type="submission" date="2014-07" db="EMBL/GenBank/DDBJ databases">
        <authorList>
            <person name="Hull J."/>
        </authorList>
    </citation>
    <scope>NUCLEOTIDE SEQUENCE</scope>
</reference>
<evidence type="ECO:0000313" key="3">
    <source>
        <dbReference type="EMBL" id="JAG22439.1"/>
    </source>
</evidence>
<dbReference type="EMBL" id="GBRD01016329">
    <property type="protein sequence ID" value="JAG49497.1"/>
    <property type="molecule type" value="Transcribed_RNA"/>
</dbReference>
<evidence type="ECO:0000313" key="4">
    <source>
        <dbReference type="EMBL" id="JAG49497.1"/>
    </source>
</evidence>
<feature type="compositionally biased region" description="Low complexity" evidence="2">
    <location>
        <begin position="446"/>
        <end position="455"/>
    </location>
</feature>
<evidence type="ECO:0000256" key="2">
    <source>
        <dbReference type="SAM" id="MobiDB-lite"/>
    </source>
</evidence>
<organism evidence="3">
    <name type="scientific">Lygus hesperus</name>
    <name type="common">Western plant bug</name>
    <dbReference type="NCBI Taxonomy" id="30085"/>
    <lineage>
        <taxon>Eukaryota</taxon>
        <taxon>Metazoa</taxon>
        <taxon>Ecdysozoa</taxon>
        <taxon>Arthropoda</taxon>
        <taxon>Hexapoda</taxon>
        <taxon>Insecta</taxon>
        <taxon>Pterygota</taxon>
        <taxon>Neoptera</taxon>
        <taxon>Paraneoptera</taxon>
        <taxon>Hemiptera</taxon>
        <taxon>Heteroptera</taxon>
        <taxon>Panheteroptera</taxon>
        <taxon>Cimicomorpha</taxon>
        <taxon>Miridae</taxon>
        <taxon>Mirini</taxon>
        <taxon>Lygus</taxon>
    </lineage>
</organism>
<feature type="region of interest" description="Disordered" evidence="2">
    <location>
        <begin position="1"/>
        <end position="45"/>
    </location>
</feature>
<feature type="coiled-coil region" evidence="1">
    <location>
        <begin position="117"/>
        <end position="162"/>
    </location>
</feature>
<feature type="compositionally biased region" description="Low complexity" evidence="2">
    <location>
        <begin position="406"/>
        <end position="417"/>
    </location>
</feature>
<feature type="region of interest" description="Disordered" evidence="2">
    <location>
        <begin position="383"/>
        <end position="455"/>
    </location>
</feature>
<sequence length="455" mass="52298">MDKTTQLIASKARRVVRKRKRPRRPKVSSSRETAFSTNVAPPKLKRSSADNMDIRLELQMSSSSVGQTTAALPMTQTVFGQTTALPKTQTPLQRFLEGRGSRSSEDVQKTQITARKLVELQLDNDRLRREVRDLEKKVKDTNRQLKQEREFYEEQRWSYVQEIRATIKETSSTTTQTKEYIESDDDDDDTLAHELRKVREMFYKQRDISCRLSEKFLRLRDDRDRLSGRLKRLEIVYSTVIDELLKHIAEVRVYFASIKKGVLLERSAVASLVDRNAKLGYNNAVLQLEILKYEKKLEAIKSQAIDCTDAREVEKFLARCRSSRLLAVCGAGGDNTNSSSVQVTRRGSLINVPVAVLNGNRVETKLAPLFSVVRLCEKESNEDKRCRNRTTRQVPGTGRRTKSVPSKVWRVKYSVKSSKSRFRRRAMRSDPELRRKSQDQSKYSEESTSSTSSSN</sequence>
<reference evidence="3" key="1">
    <citation type="journal article" date="2014" name="PLoS ONE">
        <title>Transcriptome-Based Identification of ABC Transporters in the Western Tarnished Plant Bug Lygus hesperus.</title>
        <authorList>
            <person name="Hull J.J."/>
            <person name="Chaney K."/>
            <person name="Geib S.M."/>
            <person name="Fabrick J.A."/>
            <person name="Brent C.S."/>
            <person name="Walsh D."/>
            <person name="Lavine L.C."/>
        </authorList>
    </citation>
    <scope>NUCLEOTIDE SEQUENCE</scope>
</reference>
<protein>
    <submittedName>
        <fullName evidence="3">Uncharacterized protein</fullName>
    </submittedName>
</protein>
<accession>A0A0A9XR49</accession>
<dbReference type="EMBL" id="GBHO01021165">
    <property type="protein sequence ID" value="JAG22439.1"/>
    <property type="molecule type" value="Transcribed_RNA"/>
</dbReference>
<feature type="compositionally biased region" description="Basic residues" evidence="2">
    <location>
        <begin position="11"/>
        <end position="26"/>
    </location>
</feature>
<reference evidence="4" key="3">
    <citation type="submission" date="2014-09" db="EMBL/GenBank/DDBJ databases">
        <authorList>
            <person name="Magalhaes I.L.F."/>
            <person name="Oliveira U."/>
            <person name="Santos F.R."/>
            <person name="Vidigal T.H.D.A."/>
            <person name="Brescovit A.D."/>
            <person name="Santos A.J."/>
        </authorList>
    </citation>
    <scope>NUCLEOTIDE SEQUENCE</scope>
</reference>
<name>A0A0A9XR49_LYGHE</name>
<feature type="compositionally biased region" description="Basic and acidic residues" evidence="2">
    <location>
        <begin position="427"/>
        <end position="445"/>
    </location>
</feature>
<evidence type="ECO:0000256" key="1">
    <source>
        <dbReference type="SAM" id="Coils"/>
    </source>
</evidence>